<dbReference type="SMART" id="SM00642">
    <property type="entry name" value="Aamy"/>
    <property type="match status" value="1"/>
</dbReference>
<dbReference type="Proteomes" id="UP000807025">
    <property type="component" value="Unassembled WGS sequence"/>
</dbReference>
<dbReference type="InterPro" id="IPR006046">
    <property type="entry name" value="Alpha_amylase"/>
</dbReference>
<dbReference type="SMART" id="SM00632">
    <property type="entry name" value="Aamy_C"/>
    <property type="match status" value="1"/>
</dbReference>
<comment type="catalytic activity">
    <reaction evidence="1 11">
        <text>Endohydrolysis of (1-&gt;4)-alpha-D-glucosidic linkages in polysaccharides containing three or more (1-&gt;4)-alpha-linked D-glucose units.</text>
        <dbReference type="EC" id="3.2.1.1"/>
    </reaction>
</comment>
<dbReference type="EC" id="3.2.1.1" evidence="4 11"/>
<evidence type="ECO:0000259" key="14">
    <source>
        <dbReference type="SMART" id="SM00642"/>
    </source>
</evidence>
<evidence type="ECO:0000256" key="8">
    <source>
        <dbReference type="ARBA" id="ARBA00023277"/>
    </source>
</evidence>
<keyword evidence="16" id="KW-1185">Reference proteome</keyword>
<dbReference type="InterPro" id="IPR031319">
    <property type="entry name" value="A-amylase_C"/>
</dbReference>
<keyword evidence="12" id="KW-0732">Signal</keyword>
<feature type="domain" description="Alpha-amylase C-terminal" evidence="13">
    <location>
        <begin position="398"/>
        <end position="494"/>
    </location>
</feature>
<dbReference type="InterPro" id="IPR013780">
    <property type="entry name" value="Glyco_hydro_b"/>
</dbReference>
<evidence type="ECO:0000313" key="15">
    <source>
        <dbReference type="EMBL" id="KAF9491858.1"/>
    </source>
</evidence>
<feature type="domain" description="Glycosyl hydrolase family 13 catalytic" evidence="14">
    <location>
        <begin position="32"/>
        <end position="389"/>
    </location>
</feature>
<reference evidence="15" key="1">
    <citation type="submission" date="2020-11" db="EMBL/GenBank/DDBJ databases">
        <authorList>
            <consortium name="DOE Joint Genome Institute"/>
            <person name="Ahrendt S."/>
            <person name="Riley R."/>
            <person name="Andreopoulos W."/>
            <person name="Labutti K."/>
            <person name="Pangilinan J."/>
            <person name="Ruiz-Duenas F.J."/>
            <person name="Barrasa J.M."/>
            <person name="Sanchez-Garcia M."/>
            <person name="Camarero S."/>
            <person name="Miyauchi S."/>
            <person name="Serrano A."/>
            <person name="Linde D."/>
            <person name="Babiker R."/>
            <person name="Drula E."/>
            <person name="Ayuso-Fernandez I."/>
            <person name="Pacheco R."/>
            <person name="Padilla G."/>
            <person name="Ferreira P."/>
            <person name="Barriuso J."/>
            <person name="Kellner H."/>
            <person name="Castanera R."/>
            <person name="Alfaro M."/>
            <person name="Ramirez L."/>
            <person name="Pisabarro A.G."/>
            <person name="Kuo A."/>
            <person name="Tritt A."/>
            <person name="Lipzen A."/>
            <person name="He G."/>
            <person name="Yan M."/>
            <person name="Ng V."/>
            <person name="Cullen D."/>
            <person name="Martin F."/>
            <person name="Rosso M.-N."/>
            <person name="Henrissat B."/>
            <person name="Hibbett D."/>
            <person name="Martinez A.T."/>
            <person name="Grigoriev I.V."/>
        </authorList>
    </citation>
    <scope>NUCLEOTIDE SEQUENCE</scope>
    <source>
        <strain evidence="15">ATCC 90797</strain>
    </source>
</reference>
<dbReference type="AlphaFoldDB" id="A0A9P6DDF7"/>
<keyword evidence="6 11" id="KW-0378">Hydrolase</keyword>
<dbReference type="SUPFAM" id="SSF51445">
    <property type="entry name" value="(Trans)glycosidases"/>
    <property type="match status" value="1"/>
</dbReference>
<evidence type="ECO:0000256" key="9">
    <source>
        <dbReference type="ARBA" id="ARBA00023295"/>
    </source>
</evidence>
<dbReference type="PANTHER" id="PTHR43447">
    <property type="entry name" value="ALPHA-AMYLASE"/>
    <property type="match status" value="1"/>
</dbReference>
<evidence type="ECO:0000256" key="12">
    <source>
        <dbReference type="SAM" id="SignalP"/>
    </source>
</evidence>
<keyword evidence="8 11" id="KW-0119">Carbohydrate metabolism</keyword>
<evidence type="ECO:0000256" key="3">
    <source>
        <dbReference type="ARBA" id="ARBA00008061"/>
    </source>
</evidence>
<dbReference type="InterPro" id="IPR017853">
    <property type="entry name" value="GH"/>
</dbReference>
<gene>
    <name evidence="15" type="ORF">BDN71DRAFT_1452322</name>
</gene>
<dbReference type="InterPro" id="IPR006048">
    <property type="entry name" value="A-amylase/branching_C"/>
</dbReference>
<evidence type="ECO:0000256" key="11">
    <source>
        <dbReference type="RuleBase" id="RU361134"/>
    </source>
</evidence>
<dbReference type="SUPFAM" id="SSF51011">
    <property type="entry name" value="Glycosyl hydrolase domain"/>
    <property type="match status" value="1"/>
</dbReference>
<dbReference type="Pfam" id="PF02806">
    <property type="entry name" value="Alpha-amylase_C"/>
    <property type="match status" value="1"/>
</dbReference>
<dbReference type="GO" id="GO:0046872">
    <property type="term" value="F:metal ion binding"/>
    <property type="evidence" value="ECO:0007669"/>
    <property type="project" value="UniProtKB-KW"/>
</dbReference>
<comment type="caution">
    <text evidence="15">The sequence shown here is derived from an EMBL/GenBank/DDBJ whole genome shotgun (WGS) entry which is preliminary data.</text>
</comment>
<protein>
    <recommendedName>
        <fullName evidence="4 11">Alpha-amylase</fullName>
        <ecNumber evidence="4 11">3.2.1.1</ecNumber>
    </recommendedName>
</protein>
<comment type="similarity">
    <text evidence="3 10">Belongs to the glycosyl hydrolase 13 family.</text>
</comment>
<keyword evidence="9 11" id="KW-0326">Glycosidase</keyword>
<feature type="signal peptide" evidence="12">
    <location>
        <begin position="1"/>
        <end position="21"/>
    </location>
</feature>
<evidence type="ECO:0000256" key="2">
    <source>
        <dbReference type="ARBA" id="ARBA00001913"/>
    </source>
</evidence>
<dbReference type="InterPro" id="IPR006047">
    <property type="entry name" value="GH13_cat_dom"/>
</dbReference>
<evidence type="ECO:0000259" key="13">
    <source>
        <dbReference type="SMART" id="SM00632"/>
    </source>
</evidence>
<sequence>MGLHLLFTLVAVLLVLNIASSSPSTDSDVKKEVIIQMFQWDWDSIGEECTEFIGPAGYGFVQVNPPAEHIQGSQWWTDYQPVSYKIASKHGNRDQFKRMVEKCHAAGVKVIADTLFNHMSAMQGHGNGTAGSTFSKYEYPGLYSYKDFHHDRGTQNNEIVDFNNRNQLQNCELLGLADLDTKSDFVRARLVEYGNDLQSLGVDGFRIDAAKHIPTDELEAILLQLPGFRSPSLYITQEVFGGTQPGEEVRATEYLGNGDVHVFEYANEIKAAFLSGNIASLKDLNSRGWILSASANVFVVNHDTERLDHTLTAHSPSNTYTLGHIFSLAYPYGRVSVLSSYEKGIEDQDVGPPNNGKAKCIGTGQDTNVNQGWLCQHRWTAIAGMTRFRNVVRDTRLENWQSPQGDRIAFSRGNAGFVAINNSDTPWNSTLFTGIPKGCYCDVVSGGSSGRSHGRTEGGKGGGCTGRTLEVGDEGNITIEVPCRSAIGIHVEET</sequence>
<proteinExistence type="inferred from homology"/>
<dbReference type="Gene3D" id="2.60.40.1180">
    <property type="entry name" value="Golgi alpha-mannosidase II"/>
    <property type="match status" value="1"/>
</dbReference>
<comment type="cofactor">
    <cofactor evidence="2">
        <name>Ca(2+)</name>
        <dbReference type="ChEBI" id="CHEBI:29108"/>
    </cofactor>
</comment>
<organism evidence="15 16">
    <name type="scientific">Pleurotus eryngii</name>
    <name type="common">Boletus of the steppes</name>
    <dbReference type="NCBI Taxonomy" id="5323"/>
    <lineage>
        <taxon>Eukaryota</taxon>
        <taxon>Fungi</taxon>
        <taxon>Dikarya</taxon>
        <taxon>Basidiomycota</taxon>
        <taxon>Agaricomycotina</taxon>
        <taxon>Agaricomycetes</taxon>
        <taxon>Agaricomycetidae</taxon>
        <taxon>Agaricales</taxon>
        <taxon>Pleurotineae</taxon>
        <taxon>Pleurotaceae</taxon>
        <taxon>Pleurotus</taxon>
    </lineage>
</organism>
<dbReference type="Gene3D" id="3.20.20.80">
    <property type="entry name" value="Glycosidases"/>
    <property type="match status" value="1"/>
</dbReference>
<feature type="chain" id="PRO_5040482333" description="Alpha-amylase" evidence="12">
    <location>
        <begin position="22"/>
        <end position="494"/>
    </location>
</feature>
<dbReference type="Pfam" id="PF00128">
    <property type="entry name" value="Alpha-amylase"/>
    <property type="match status" value="1"/>
</dbReference>
<dbReference type="OrthoDB" id="550577at2759"/>
<name>A0A9P6DDF7_PLEER</name>
<keyword evidence="7" id="KW-0106">Calcium</keyword>
<accession>A0A9P6DDF7</accession>
<dbReference type="PRINTS" id="PR00110">
    <property type="entry name" value="ALPHAAMYLASE"/>
</dbReference>
<dbReference type="GO" id="GO:0004556">
    <property type="term" value="F:alpha-amylase activity"/>
    <property type="evidence" value="ECO:0007669"/>
    <property type="project" value="UniProtKB-UniRule"/>
</dbReference>
<evidence type="ECO:0000256" key="5">
    <source>
        <dbReference type="ARBA" id="ARBA00022723"/>
    </source>
</evidence>
<dbReference type="EMBL" id="MU154611">
    <property type="protein sequence ID" value="KAF9491858.1"/>
    <property type="molecule type" value="Genomic_DNA"/>
</dbReference>
<evidence type="ECO:0000256" key="4">
    <source>
        <dbReference type="ARBA" id="ARBA00012595"/>
    </source>
</evidence>
<dbReference type="CDD" id="cd11317">
    <property type="entry name" value="AmyAc_bac_euk_AmyA"/>
    <property type="match status" value="1"/>
</dbReference>
<evidence type="ECO:0000256" key="10">
    <source>
        <dbReference type="RuleBase" id="RU003615"/>
    </source>
</evidence>
<keyword evidence="5" id="KW-0479">Metal-binding</keyword>
<evidence type="ECO:0000256" key="6">
    <source>
        <dbReference type="ARBA" id="ARBA00022801"/>
    </source>
</evidence>
<evidence type="ECO:0000313" key="16">
    <source>
        <dbReference type="Proteomes" id="UP000807025"/>
    </source>
</evidence>
<evidence type="ECO:0000256" key="1">
    <source>
        <dbReference type="ARBA" id="ARBA00000548"/>
    </source>
</evidence>
<dbReference type="GO" id="GO:0005975">
    <property type="term" value="P:carbohydrate metabolic process"/>
    <property type="evidence" value="ECO:0007669"/>
    <property type="project" value="InterPro"/>
</dbReference>
<evidence type="ECO:0000256" key="7">
    <source>
        <dbReference type="ARBA" id="ARBA00022837"/>
    </source>
</evidence>